<gene>
    <name evidence="2" type="ORF">EDC39_10141</name>
</gene>
<evidence type="ECO:0000313" key="3">
    <source>
        <dbReference type="Proteomes" id="UP000324159"/>
    </source>
</evidence>
<dbReference type="EMBL" id="VNIB01000001">
    <property type="protein sequence ID" value="TYO99881.1"/>
    <property type="molecule type" value="Genomic_DNA"/>
</dbReference>
<proteinExistence type="predicted"/>
<dbReference type="Pfam" id="PF01963">
    <property type="entry name" value="TraB_PrgY_gumN"/>
    <property type="match status" value="1"/>
</dbReference>
<keyword evidence="1" id="KW-0472">Membrane</keyword>
<evidence type="ECO:0000313" key="2">
    <source>
        <dbReference type="EMBL" id="TYO99881.1"/>
    </source>
</evidence>
<name>A0A5D3WMV1_9BACT</name>
<organism evidence="2 3">
    <name type="scientific">Geothermobacter ehrlichii</name>
    <dbReference type="NCBI Taxonomy" id="213224"/>
    <lineage>
        <taxon>Bacteria</taxon>
        <taxon>Pseudomonadati</taxon>
        <taxon>Thermodesulfobacteriota</taxon>
        <taxon>Desulfuromonadia</taxon>
        <taxon>Desulfuromonadales</taxon>
        <taxon>Geothermobacteraceae</taxon>
        <taxon>Geothermobacter</taxon>
    </lineage>
</organism>
<dbReference type="PANTHER" id="PTHR21530:SF7">
    <property type="entry name" value="TRAB DOMAIN-CONTAINING PROTEIN"/>
    <property type="match status" value="1"/>
</dbReference>
<keyword evidence="1" id="KW-0812">Transmembrane</keyword>
<dbReference type="OrthoDB" id="9809330at2"/>
<dbReference type="InterPro" id="IPR005230">
    <property type="entry name" value="TraB_bac"/>
</dbReference>
<reference evidence="2 3" key="1">
    <citation type="submission" date="2019-07" db="EMBL/GenBank/DDBJ databases">
        <title>Genomic Encyclopedia of Type Strains, Phase IV (KMG-IV): sequencing the most valuable type-strain genomes for metagenomic binning, comparative biology and taxonomic classification.</title>
        <authorList>
            <person name="Goeker M."/>
        </authorList>
    </citation>
    <scope>NUCLEOTIDE SEQUENCE [LARGE SCALE GENOMIC DNA]</scope>
    <source>
        <strain evidence="2 3">SS015</strain>
    </source>
</reference>
<dbReference type="Proteomes" id="UP000324159">
    <property type="component" value="Unassembled WGS sequence"/>
</dbReference>
<feature type="transmembrane region" description="Helical" evidence="1">
    <location>
        <begin position="306"/>
        <end position="335"/>
    </location>
</feature>
<dbReference type="InterPro" id="IPR046345">
    <property type="entry name" value="TraB_PrgY-like"/>
</dbReference>
<sequence>MNDSNSDLTHLNLDDREILLLGTAHISRESVELVRTTIEREQPDTVCIELDEQRYQALRNSNRWETLNLFQVIRQGQAPFLLANLALASFQKRMGLQTGIKPGAELAAAAEAAEEHGLDVRLIDRNIRTTLLRAWRKTGFWRKMMLLSTLIASLFEKQQIDEEELARLRQTDTLSAMLEEMGDALPNVKQILVDERDIYMAEKIRRAPGKKILAVIGAAHKPGIVSRLQSPPQPQLLDELDHIPPKPAISRVLPWLIPAVVILLFVLGFFYGDTDNMADAAVAWILANGLLSAAGALIAFGHPLTVVSAFVAAPITSLNPTIGAGMVTGLVQAFIAPPKVRDLERVGDDLATLRGWWSNRVTRVLLVFFFSSVGSAIGTLVAFHWLKDLL</sequence>
<protein>
    <submittedName>
        <fullName evidence="2">Pheromone shutdown-related protein TraB</fullName>
    </submittedName>
</protein>
<evidence type="ECO:0000256" key="1">
    <source>
        <dbReference type="SAM" id="Phobius"/>
    </source>
</evidence>
<accession>A0A5D3WMV1</accession>
<dbReference type="NCBIfam" id="TIGR00261">
    <property type="entry name" value="traB"/>
    <property type="match status" value="1"/>
</dbReference>
<dbReference type="RefSeq" id="WP_148894573.1">
    <property type="nucleotide sequence ID" value="NZ_VNIB01000001.1"/>
</dbReference>
<feature type="transmembrane region" description="Helical" evidence="1">
    <location>
        <begin position="364"/>
        <end position="386"/>
    </location>
</feature>
<dbReference type="CDD" id="cd14726">
    <property type="entry name" value="TraB_PrgY-like"/>
    <property type="match status" value="1"/>
</dbReference>
<keyword evidence="3" id="KW-1185">Reference proteome</keyword>
<dbReference type="InterPro" id="IPR002816">
    <property type="entry name" value="TraB/PrgY/GumN_fam"/>
</dbReference>
<feature type="transmembrane region" description="Helical" evidence="1">
    <location>
        <begin position="281"/>
        <end position="300"/>
    </location>
</feature>
<comment type="caution">
    <text evidence="2">The sequence shown here is derived from an EMBL/GenBank/DDBJ whole genome shotgun (WGS) entry which is preliminary data.</text>
</comment>
<keyword evidence="1" id="KW-1133">Transmembrane helix</keyword>
<dbReference type="PANTHER" id="PTHR21530">
    <property type="entry name" value="PHEROMONE SHUTDOWN PROTEIN"/>
    <property type="match status" value="1"/>
</dbReference>
<dbReference type="AlphaFoldDB" id="A0A5D3WMV1"/>
<feature type="transmembrane region" description="Helical" evidence="1">
    <location>
        <begin position="252"/>
        <end position="272"/>
    </location>
</feature>